<comment type="similarity">
    <text evidence="4">Belongs to the relA/spoT family.</text>
</comment>
<protein>
    <recommendedName>
        <fullName evidence="2">GTP diphosphokinase</fullName>
        <ecNumber evidence="2">2.7.6.5</ecNumber>
    </recommendedName>
</protein>
<dbReference type="InterPro" id="IPR002912">
    <property type="entry name" value="ACT_dom"/>
</dbReference>
<dbReference type="Proteomes" id="UP001454489">
    <property type="component" value="Unassembled WGS sequence"/>
</dbReference>
<dbReference type="Gene3D" id="1.10.3210.10">
    <property type="entry name" value="Hypothetical protein af1432"/>
    <property type="match status" value="1"/>
</dbReference>
<feature type="domain" description="TGS" evidence="8">
    <location>
        <begin position="419"/>
        <end position="484"/>
    </location>
</feature>
<feature type="coiled-coil region" evidence="5">
    <location>
        <begin position="2"/>
        <end position="29"/>
    </location>
</feature>
<dbReference type="NCBIfam" id="TIGR00691">
    <property type="entry name" value="spoT_relA"/>
    <property type="match status" value="1"/>
</dbReference>
<keyword evidence="9" id="KW-0808">Transferase</keyword>
<evidence type="ECO:0000313" key="10">
    <source>
        <dbReference type="Proteomes" id="UP001454489"/>
    </source>
</evidence>
<dbReference type="RefSeq" id="WP_353530648.1">
    <property type="nucleotide sequence ID" value="NZ_JBBMEX010000005.1"/>
</dbReference>
<dbReference type="InterPro" id="IPR007685">
    <property type="entry name" value="RelA_SpoT"/>
</dbReference>
<dbReference type="Pfam" id="PF19296">
    <property type="entry name" value="RelA_AH_RIS"/>
    <property type="match status" value="1"/>
</dbReference>
<accession>A0ABV1HCP5</accession>
<evidence type="ECO:0000256" key="2">
    <source>
        <dbReference type="ARBA" id="ARBA00013251"/>
    </source>
</evidence>
<keyword evidence="10" id="KW-1185">Reference proteome</keyword>
<dbReference type="InterPro" id="IPR012676">
    <property type="entry name" value="TGS-like"/>
</dbReference>
<keyword evidence="5" id="KW-0175">Coiled coil</keyword>
<dbReference type="InterPro" id="IPR006674">
    <property type="entry name" value="HD_domain"/>
</dbReference>
<dbReference type="InterPro" id="IPR043519">
    <property type="entry name" value="NT_sf"/>
</dbReference>
<dbReference type="PROSITE" id="PS51880">
    <property type="entry name" value="TGS"/>
    <property type="match status" value="1"/>
</dbReference>
<feature type="domain" description="ACT" evidence="6">
    <location>
        <begin position="694"/>
        <end position="768"/>
    </location>
</feature>
<dbReference type="Pfam" id="PF04607">
    <property type="entry name" value="RelA_SpoT"/>
    <property type="match status" value="1"/>
</dbReference>
<evidence type="ECO:0000259" key="8">
    <source>
        <dbReference type="PROSITE" id="PS51880"/>
    </source>
</evidence>
<dbReference type="SMART" id="SM00471">
    <property type="entry name" value="HDc"/>
    <property type="match status" value="1"/>
</dbReference>
<feature type="domain" description="HD" evidence="7">
    <location>
        <begin position="77"/>
        <end position="177"/>
    </location>
</feature>
<dbReference type="InterPro" id="IPR045600">
    <property type="entry name" value="RelA/SpoT_AH_RIS"/>
</dbReference>
<dbReference type="SUPFAM" id="SSF55021">
    <property type="entry name" value="ACT-like"/>
    <property type="match status" value="1"/>
</dbReference>
<dbReference type="CDD" id="cd00077">
    <property type="entry name" value="HDc"/>
    <property type="match status" value="1"/>
</dbReference>
<dbReference type="CDD" id="cd05399">
    <property type="entry name" value="NT_Rel-Spo_like"/>
    <property type="match status" value="1"/>
</dbReference>
<dbReference type="InterPro" id="IPR003607">
    <property type="entry name" value="HD/PDEase_dom"/>
</dbReference>
<dbReference type="Gene3D" id="3.30.70.260">
    <property type="match status" value="1"/>
</dbReference>
<dbReference type="CDD" id="cd01668">
    <property type="entry name" value="TGS_RSH"/>
    <property type="match status" value="1"/>
</dbReference>
<sequence>MVDISTEKLEELENEVTSQNTKLKKMEEFVSPDKLYQELIQSVRKYHPSADISLIEKAYRVARESHEGQVRKSGEPYIIHPLCVAIILADLELDKETIVAGLLHDVVEDTVMTEEEIAKEFNPDVALLVDGVTKLAQLSYDADKVEKQAENLRKMFLAMANDIRVILIKLADRLHNMRTLKYMTPEKQKEKARETMDIYAPIAQRLGISKIKIELEDLSLKYLEPEAYYDLVEKIALKKSARDDYIQKLVEEVRSHITNAGIEAEIDGRAKHFFSIYKKMVNQDKTLDQIYDLFAIRIIVKDVKDCYAALGVIHEMYKPIPGRFKDYIAMPKPNMYQSLHTTLIGPDGQPFEIQIRTYEMHRTAEYGIAAHWKYKEASNGGNVENQEEEKLSWLRQILEWQKDMSDNREFMSLLKSDLDLFSDTVFCFTPSGDVKNLPTGSTPIDFAYAIHSAVGNKMIGAKVNGKLVTIDYVIQNGDRIEIITSQNSHGPSRDWLNIVKSTQAKNKINQWFRSQFKEENIAKGKELISQYCKMKSIELSDINKPEYQNKILRKYGFHDWDSALATVGHGGLKESQVVNRMLEEYKKDHVVPMTDSDVLENIQDANISKTIPQKSKSGIVVKGLYDVAVHFSKCCSPVPGDEIVGFVTRGRGVSIHRTDCINIINLSDMDRARLIDAEWQQGASEGSNGLYLAEIKIFGNNRTGLLVDITKIFTERGIDINAINSKTSKQGVATISVSFNTKGKMELQSLVDKIRQVESVIDIERTTG</sequence>
<gene>
    <name evidence="9" type="ORF">WMO43_06360</name>
</gene>
<evidence type="ECO:0000259" key="6">
    <source>
        <dbReference type="PROSITE" id="PS51671"/>
    </source>
</evidence>
<dbReference type="Gene3D" id="3.10.20.30">
    <property type="match status" value="1"/>
</dbReference>
<proteinExistence type="inferred from homology"/>
<comment type="function">
    <text evidence="4">In eubacteria ppGpp (guanosine 3'-diphosphate 5'-diphosphate) is a mediator of the stringent response that coordinates a variety of cellular activities in response to changes in nutritional abundance.</text>
</comment>
<dbReference type="SMART" id="SM00954">
    <property type="entry name" value="RelA_SpoT"/>
    <property type="match status" value="1"/>
</dbReference>
<evidence type="ECO:0000256" key="5">
    <source>
        <dbReference type="SAM" id="Coils"/>
    </source>
</evidence>
<dbReference type="Gene3D" id="3.30.460.10">
    <property type="entry name" value="Beta Polymerase, domain 2"/>
    <property type="match status" value="1"/>
</dbReference>
<name>A0ABV1HCP5_9FIRM</name>
<reference evidence="9 10" key="1">
    <citation type="submission" date="2024-03" db="EMBL/GenBank/DDBJ databases">
        <title>Human intestinal bacterial collection.</title>
        <authorList>
            <person name="Pauvert C."/>
            <person name="Hitch T.C.A."/>
            <person name="Clavel T."/>
        </authorList>
    </citation>
    <scope>NUCLEOTIDE SEQUENCE [LARGE SCALE GENOMIC DNA]</scope>
    <source>
        <strain evidence="9 10">CLA-AA-H185</strain>
    </source>
</reference>
<dbReference type="Pfam" id="PF13328">
    <property type="entry name" value="HD_4"/>
    <property type="match status" value="1"/>
</dbReference>
<comment type="catalytic activity">
    <reaction evidence="3">
        <text>GTP + ATP = guanosine 3'-diphosphate 5'-triphosphate + AMP</text>
        <dbReference type="Rhea" id="RHEA:22088"/>
        <dbReference type="ChEBI" id="CHEBI:30616"/>
        <dbReference type="ChEBI" id="CHEBI:37565"/>
        <dbReference type="ChEBI" id="CHEBI:142410"/>
        <dbReference type="ChEBI" id="CHEBI:456215"/>
        <dbReference type="EC" id="2.7.6.5"/>
    </reaction>
</comment>
<organism evidence="9 10">
    <name type="scientific">Maccoyibacter intestinihominis</name>
    <dbReference type="NCBI Taxonomy" id="3133499"/>
    <lineage>
        <taxon>Bacteria</taxon>
        <taxon>Bacillati</taxon>
        <taxon>Bacillota</taxon>
        <taxon>Clostridia</taxon>
        <taxon>Lachnospirales</taxon>
        <taxon>Lachnospiraceae</taxon>
        <taxon>Maccoyibacter</taxon>
    </lineage>
</organism>
<evidence type="ECO:0000259" key="7">
    <source>
        <dbReference type="PROSITE" id="PS51831"/>
    </source>
</evidence>
<evidence type="ECO:0000313" key="9">
    <source>
        <dbReference type="EMBL" id="MEQ2557487.1"/>
    </source>
</evidence>
<evidence type="ECO:0000256" key="1">
    <source>
        <dbReference type="ARBA" id="ARBA00004976"/>
    </source>
</evidence>
<dbReference type="SUPFAM" id="SSF81301">
    <property type="entry name" value="Nucleotidyltransferase"/>
    <property type="match status" value="1"/>
</dbReference>
<dbReference type="GO" id="GO:0008728">
    <property type="term" value="F:GTP diphosphokinase activity"/>
    <property type="evidence" value="ECO:0007669"/>
    <property type="project" value="UniProtKB-EC"/>
</dbReference>
<dbReference type="PANTHER" id="PTHR21262">
    <property type="entry name" value="GUANOSINE-3',5'-BIS DIPHOSPHATE 3'-PYROPHOSPHOHYDROLASE"/>
    <property type="match status" value="1"/>
</dbReference>
<dbReference type="CDD" id="cd04876">
    <property type="entry name" value="ACT_RelA-SpoT"/>
    <property type="match status" value="1"/>
</dbReference>
<comment type="pathway">
    <text evidence="1">Purine metabolism; ppGpp biosynthesis; ppGpp from GTP: step 1/2.</text>
</comment>
<dbReference type="InterPro" id="IPR004811">
    <property type="entry name" value="RelA/Spo_fam"/>
</dbReference>
<evidence type="ECO:0000256" key="3">
    <source>
        <dbReference type="ARBA" id="ARBA00048244"/>
    </source>
</evidence>
<dbReference type="EMBL" id="JBBMEX010000005">
    <property type="protein sequence ID" value="MEQ2557487.1"/>
    <property type="molecule type" value="Genomic_DNA"/>
</dbReference>
<dbReference type="InterPro" id="IPR012675">
    <property type="entry name" value="Beta-grasp_dom_sf"/>
</dbReference>
<dbReference type="InterPro" id="IPR033655">
    <property type="entry name" value="TGS_RelA/SpoT"/>
</dbReference>
<dbReference type="SUPFAM" id="SSF109604">
    <property type="entry name" value="HD-domain/PDEase-like"/>
    <property type="match status" value="1"/>
</dbReference>
<dbReference type="InterPro" id="IPR045865">
    <property type="entry name" value="ACT-like_dom_sf"/>
</dbReference>
<dbReference type="Pfam" id="PF02824">
    <property type="entry name" value="TGS"/>
    <property type="match status" value="1"/>
</dbReference>
<dbReference type="EC" id="2.7.6.5" evidence="2"/>
<dbReference type="PANTHER" id="PTHR21262:SF31">
    <property type="entry name" value="GTP PYROPHOSPHOKINASE"/>
    <property type="match status" value="1"/>
</dbReference>
<dbReference type="PROSITE" id="PS51671">
    <property type="entry name" value="ACT"/>
    <property type="match status" value="1"/>
</dbReference>
<dbReference type="InterPro" id="IPR004095">
    <property type="entry name" value="TGS"/>
</dbReference>
<comment type="caution">
    <text evidence="9">The sequence shown here is derived from an EMBL/GenBank/DDBJ whole genome shotgun (WGS) entry which is preliminary data.</text>
</comment>
<dbReference type="SUPFAM" id="SSF81271">
    <property type="entry name" value="TGS-like"/>
    <property type="match status" value="1"/>
</dbReference>
<evidence type="ECO:0000256" key="4">
    <source>
        <dbReference type="RuleBase" id="RU003847"/>
    </source>
</evidence>
<dbReference type="Pfam" id="PF13291">
    <property type="entry name" value="ACT_4"/>
    <property type="match status" value="1"/>
</dbReference>
<dbReference type="PROSITE" id="PS51831">
    <property type="entry name" value="HD"/>
    <property type="match status" value="1"/>
</dbReference>